<evidence type="ECO:0000313" key="3">
    <source>
        <dbReference type="Proteomes" id="UP000254893"/>
    </source>
</evidence>
<keyword evidence="1" id="KW-0812">Transmembrane</keyword>
<feature type="transmembrane region" description="Helical" evidence="1">
    <location>
        <begin position="130"/>
        <end position="148"/>
    </location>
</feature>
<accession>A0A380BB10</accession>
<sequence length="278" mass="33147">MATNFRTIILSIFFITISYLGYAQEQDTLYTDPDTATYDEPIDAAEELITKKKQHPYWEEGYYNKVPRIQDIPAVDTAEFNKMFKKYQSEEFLYNEKVLENINFLKRLKNRINDLLSSILPDFYFQNPEWMYKLIGAVFVVLLVYVLYRLIFTGKKLYTVQEKEDDEDASVAFVERNLLQVDVHTFVGQALKDENYSLAIRYLNLLNIQILAKKELVKWNYTKTNIELMNEMDNTELRKEFEACSNVFNYVWFGNFPVTKENYEQYAALFREFQTKWS</sequence>
<dbReference type="EMBL" id="UGYW01000001">
    <property type="protein sequence ID" value="SUI97206.1"/>
    <property type="molecule type" value="Genomic_DNA"/>
</dbReference>
<keyword evidence="1" id="KW-1133">Transmembrane helix</keyword>
<reference evidence="2 3" key="1">
    <citation type="submission" date="2018-06" db="EMBL/GenBank/DDBJ databases">
        <authorList>
            <consortium name="Pathogen Informatics"/>
            <person name="Doyle S."/>
        </authorList>
    </citation>
    <scope>NUCLEOTIDE SEQUENCE [LARGE SCALE GENOMIC DNA]</scope>
    <source>
        <strain evidence="2 3">NCTC11388</strain>
    </source>
</reference>
<keyword evidence="1" id="KW-0472">Membrane</keyword>
<evidence type="ECO:0000256" key="1">
    <source>
        <dbReference type="SAM" id="Phobius"/>
    </source>
</evidence>
<gene>
    <name evidence="2" type="ORF">NCTC11388_00306</name>
</gene>
<protein>
    <recommendedName>
        <fullName evidence="4">DUF4129 domain-containing protein</fullName>
    </recommendedName>
</protein>
<organism evidence="2 3">
    <name type="scientific">Sphingobacterium spiritivorum</name>
    <name type="common">Flavobacterium spiritivorum</name>
    <dbReference type="NCBI Taxonomy" id="258"/>
    <lineage>
        <taxon>Bacteria</taxon>
        <taxon>Pseudomonadati</taxon>
        <taxon>Bacteroidota</taxon>
        <taxon>Sphingobacteriia</taxon>
        <taxon>Sphingobacteriales</taxon>
        <taxon>Sphingobacteriaceae</taxon>
        <taxon>Sphingobacterium</taxon>
    </lineage>
</organism>
<evidence type="ECO:0008006" key="4">
    <source>
        <dbReference type="Google" id="ProtNLM"/>
    </source>
</evidence>
<dbReference type="Proteomes" id="UP000254893">
    <property type="component" value="Unassembled WGS sequence"/>
</dbReference>
<evidence type="ECO:0000313" key="2">
    <source>
        <dbReference type="EMBL" id="SUI97206.1"/>
    </source>
</evidence>
<dbReference type="AlphaFoldDB" id="A0A380BB10"/>
<name>A0A380BB10_SPHSI</name>
<dbReference type="RefSeq" id="WP_115168814.1">
    <property type="nucleotide sequence ID" value="NZ_UGYW01000001.1"/>
</dbReference>
<proteinExistence type="predicted"/>